<comment type="similarity">
    <text evidence="1">Belongs to the LysR transcriptional regulatory family.</text>
</comment>
<dbReference type="Proteomes" id="UP000247485">
    <property type="component" value="Unassembled WGS sequence"/>
</dbReference>
<keyword evidence="3 6" id="KW-0238">DNA-binding</keyword>
<dbReference type="GO" id="GO:0000976">
    <property type="term" value="F:transcription cis-regulatory region binding"/>
    <property type="evidence" value="ECO:0007669"/>
    <property type="project" value="TreeGrafter"/>
</dbReference>
<dbReference type="Gene3D" id="1.10.10.10">
    <property type="entry name" value="Winged helix-like DNA-binding domain superfamily/Winged helix DNA-binding domain"/>
    <property type="match status" value="1"/>
</dbReference>
<dbReference type="PROSITE" id="PS50931">
    <property type="entry name" value="HTH_LYSR"/>
    <property type="match status" value="1"/>
</dbReference>
<sequence length="289" mass="31338">MDVADFRTIIALVETGTITAAAKVLCRVPSAITTRVQNLESQLGTTLFVKSGRRFLPTSEGQVLYDNALKIIELVTLAEQQMVRPVPGGRFRLGALDSMAATRLPEPLAHLYQQHQSVSVELVTGISRTLLDAVLGHELDAAFIADAPNDDRLERMAVYKEELVIIAAANFPPIRSAADLTHTTLLVFSDGCSYRDRLTTWFREAGIRPYRLAEMSSYHAILGGVSAGMGAGVIPTTILDTFPTQELITIHPFESENSQITTELIWRKGGLTANTCALIGILSSNVGSA</sequence>
<gene>
    <name evidence="6" type="ORF">DET57_1192</name>
</gene>
<dbReference type="InterPro" id="IPR036390">
    <property type="entry name" value="WH_DNA-bd_sf"/>
</dbReference>
<evidence type="ECO:0000256" key="1">
    <source>
        <dbReference type="ARBA" id="ARBA00009437"/>
    </source>
</evidence>
<evidence type="ECO:0000313" key="7">
    <source>
        <dbReference type="Proteomes" id="UP000247485"/>
    </source>
</evidence>
<protein>
    <submittedName>
        <fullName evidence="6">DNA-binding transcriptional LysR family regulator</fullName>
    </submittedName>
</protein>
<dbReference type="PANTHER" id="PTHR30126:SF40">
    <property type="entry name" value="HTH-TYPE TRANSCRIPTIONAL REGULATOR GLTR"/>
    <property type="match status" value="1"/>
</dbReference>
<dbReference type="Pfam" id="PF00126">
    <property type="entry name" value="HTH_1"/>
    <property type="match status" value="1"/>
</dbReference>
<evidence type="ECO:0000256" key="3">
    <source>
        <dbReference type="ARBA" id="ARBA00023125"/>
    </source>
</evidence>
<dbReference type="InterPro" id="IPR000847">
    <property type="entry name" value="LysR_HTH_N"/>
</dbReference>
<dbReference type="Gene3D" id="3.40.190.10">
    <property type="entry name" value="Periplasmic binding protein-like II"/>
    <property type="match status" value="2"/>
</dbReference>
<feature type="domain" description="HTH lysR-type" evidence="5">
    <location>
        <begin position="1"/>
        <end position="58"/>
    </location>
</feature>
<evidence type="ECO:0000313" key="6">
    <source>
        <dbReference type="EMBL" id="PXW39518.1"/>
    </source>
</evidence>
<dbReference type="Pfam" id="PF03466">
    <property type="entry name" value="LysR_substrate"/>
    <property type="match status" value="1"/>
</dbReference>
<dbReference type="AlphaFoldDB" id="A0A318FDS5"/>
<keyword evidence="4" id="KW-0804">Transcription</keyword>
<dbReference type="EMBL" id="QJJG01000019">
    <property type="protein sequence ID" value="PXW39518.1"/>
    <property type="molecule type" value="Genomic_DNA"/>
</dbReference>
<proteinExistence type="inferred from homology"/>
<dbReference type="InterPro" id="IPR036388">
    <property type="entry name" value="WH-like_DNA-bd_sf"/>
</dbReference>
<reference evidence="6 7" key="1">
    <citation type="submission" date="2018-05" db="EMBL/GenBank/DDBJ databases">
        <title>Freshwater and sediment microbial communities from various areas in North America, analyzing microbe dynamics in response to fracking.</title>
        <authorList>
            <person name="Lamendella R."/>
        </authorList>
    </citation>
    <scope>NUCLEOTIDE SEQUENCE [LARGE SCALE GENOMIC DNA]</scope>
    <source>
        <strain evidence="6 7">67</strain>
    </source>
</reference>
<dbReference type="RefSeq" id="WP_258365131.1">
    <property type="nucleotide sequence ID" value="NZ_QJJG01000019.1"/>
</dbReference>
<evidence type="ECO:0000256" key="2">
    <source>
        <dbReference type="ARBA" id="ARBA00023015"/>
    </source>
</evidence>
<dbReference type="GO" id="GO:0003700">
    <property type="term" value="F:DNA-binding transcription factor activity"/>
    <property type="evidence" value="ECO:0007669"/>
    <property type="project" value="InterPro"/>
</dbReference>
<organism evidence="6 7">
    <name type="scientific">Klebsiella oxytoca</name>
    <dbReference type="NCBI Taxonomy" id="571"/>
    <lineage>
        <taxon>Bacteria</taxon>
        <taxon>Pseudomonadati</taxon>
        <taxon>Pseudomonadota</taxon>
        <taxon>Gammaproteobacteria</taxon>
        <taxon>Enterobacterales</taxon>
        <taxon>Enterobacteriaceae</taxon>
        <taxon>Klebsiella/Raoultella group</taxon>
        <taxon>Klebsiella</taxon>
    </lineage>
</organism>
<keyword evidence="2" id="KW-0805">Transcription regulation</keyword>
<comment type="caution">
    <text evidence="6">The sequence shown here is derived from an EMBL/GenBank/DDBJ whole genome shotgun (WGS) entry which is preliminary data.</text>
</comment>
<dbReference type="CDD" id="cd08442">
    <property type="entry name" value="PBP2_YofA_SoxR_like"/>
    <property type="match status" value="1"/>
</dbReference>
<dbReference type="PANTHER" id="PTHR30126">
    <property type="entry name" value="HTH-TYPE TRANSCRIPTIONAL REGULATOR"/>
    <property type="match status" value="1"/>
</dbReference>
<dbReference type="SUPFAM" id="SSF53850">
    <property type="entry name" value="Periplasmic binding protein-like II"/>
    <property type="match status" value="1"/>
</dbReference>
<evidence type="ECO:0000256" key="4">
    <source>
        <dbReference type="ARBA" id="ARBA00023163"/>
    </source>
</evidence>
<dbReference type="SUPFAM" id="SSF46785">
    <property type="entry name" value="Winged helix' DNA-binding domain"/>
    <property type="match status" value="1"/>
</dbReference>
<dbReference type="InterPro" id="IPR005119">
    <property type="entry name" value="LysR_subst-bd"/>
</dbReference>
<accession>A0A318FDS5</accession>
<evidence type="ECO:0000259" key="5">
    <source>
        <dbReference type="PROSITE" id="PS50931"/>
    </source>
</evidence>
<name>A0A318FDS5_KLEOX</name>